<keyword evidence="1" id="KW-0732">Signal</keyword>
<dbReference type="InterPro" id="IPR058664">
    <property type="entry name" value="ARB_00930-like_C"/>
</dbReference>
<keyword evidence="5" id="KW-1185">Reference proteome</keyword>
<dbReference type="PANTHER" id="PTHR22935">
    <property type="entry name" value="PENICILLIN-BINDING PROTEIN"/>
    <property type="match status" value="1"/>
</dbReference>
<feature type="chain" id="PRO_5040933998" description="Beta-lactamase-related domain-containing protein" evidence="1">
    <location>
        <begin position="21"/>
        <end position="569"/>
    </location>
</feature>
<dbReference type="InterPro" id="IPR051478">
    <property type="entry name" value="Beta-lactamase-like_AB/R"/>
</dbReference>
<dbReference type="SUPFAM" id="SSF56601">
    <property type="entry name" value="beta-lactamase/transpeptidase-like"/>
    <property type="match status" value="1"/>
</dbReference>
<protein>
    <recommendedName>
        <fullName evidence="6">Beta-lactamase-related domain-containing protein</fullName>
    </recommendedName>
</protein>
<reference evidence="4" key="2">
    <citation type="journal article" date="2023" name="IMA Fungus">
        <title>Comparative genomic study of the Penicillium genus elucidates a diverse pangenome and 15 lateral gene transfer events.</title>
        <authorList>
            <person name="Petersen C."/>
            <person name="Sorensen T."/>
            <person name="Nielsen M.R."/>
            <person name="Sondergaard T.E."/>
            <person name="Sorensen J.L."/>
            <person name="Fitzpatrick D.A."/>
            <person name="Frisvad J.C."/>
            <person name="Nielsen K.L."/>
        </authorList>
    </citation>
    <scope>NUCLEOTIDE SEQUENCE</scope>
    <source>
        <strain evidence="4">IBT 21917</strain>
    </source>
</reference>
<dbReference type="InterPro" id="IPR001466">
    <property type="entry name" value="Beta-lactam-related"/>
</dbReference>
<sequence>MASFLRVGLPLVSLLSCAIAGNVPPSPGDCPLHGPIFPVAQQLPNDPAFVEASKNISASLKQTLDSKLSVSVQIFDIQHTDPLFEHTSTSKHINTTLGVDKVDENTIFRIGSVSKLWTTLALLVERGIRPFSDPIVEYVPELLPACIAMKMNKTQSEDYIDWVPWCDLTVGDLASHLAGIARDYGFSDMSAQGPQLQQAGFPPLSPVEIPPCGTAAPCDRSQFFHGIMNSHPVVPTSSTPVYSNAGYQIIGYALEAMTGQRYNATIRKNLVERLGLRNTYVDTPDAKRGVIPDYMGEFYWNFQTGDEAPAASIYASTADVVNVGRAILNSTLLSPVTTRRWLQPASFTSDSGYGVGAPWEIVPLQSSRTVHFYTKSGDIGVYSAILALLPDHGVGFTVLAAGNDTHTTVASVADLISTTLLPALDESAKGEAKKRFDGTYHADQGLNSSVTITTDKGPGLAVTNWISNSTNMFESLASMQGLDPSKLSIRLYPTGLESPGQIAFRALIQQISPSDAKGRPFTAFCPTWMLLGTQIYGNIAVDEFVFALDAKGNAKSVSPRALRVSLPKT</sequence>
<evidence type="ECO:0000313" key="5">
    <source>
        <dbReference type="Proteomes" id="UP001146351"/>
    </source>
</evidence>
<dbReference type="PANTHER" id="PTHR22935:SF97">
    <property type="entry name" value="BETA-LACTAMASE-RELATED DOMAIN-CONTAINING PROTEIN"/>
    <property type="match status" value="1"/>
</dbReference>
<gene>
    <name evidence="4" type="ORF">N7492_008844</name>
</gene>
<dbReference type="PROSITE" id="PS51257">
    <property type="entry name" value="PROKAR_LIPOPROTEIN"/>
    <property type="match status" value="1"/>
</dbReference>
<dbReference type="AlphaFoldDB" id="A0A9W9LGB3"/>
<dbReference type="EMBL" id="JAPQKO010000006">
    <property type="protein sequence ID" value="KAJ5156041.1"/>
    <property type="molecule type" value="Genomic_DNA"/>
</dbReference>
<evidence type="ECO:0000259" key="3">
    <source>
        <dbReference type="Pfam" id="PF26335"/>
    </source>
</evidence>
<evidence type="ECO:0000259" key="2">
    <source>
        <dbReference type="Pfam" id="PF00144"/>
    </source>
</evidence>
<feature type="domain" description="Beta-lactamase-like ARB-00930-like C-terminal" evidence="3">
    <location>
        <begin position="428"/>
        <end position="568"/>
    </location>
</feature>
<evidence type="ECO:0000313" key="4">
    <source>
        <dbReference type="EMBL" id="KAJ5156041.1"/>
    </source>
</evidence>
<feature type="signal peptide" evidence="1">
    <location>
        <begin position="1"/>
        <end position="20"/>
    </location>
</feature>
<dbReference type="Gene3D" id="3.40.710.10">
    <property type="entry name" value="DD-peptidase/beta-lactamase superfamily"/>
    <property type="match status" value="1"/>
</dbReference>
<feature type="domain" description="Beta-lactamase-related" evidence="2">
    <location>
        <begin position="100"/>
        <end position="415"/>
    </location>
</feature>
<comment type="caution">
    <text evidence="4">The sequence shown here is derived from an EMBL/GenBank/DDBJ whole genome shotgun (WGS) entry which is preliminary data.</text>
</comment>
<dbReference type="InterPro" id="IPR012338">
    <property type="entry name" value="Beta-lactam/transpept-like"/>
</dbReference>
<reference evidence="4" key="1">
    <citation type="submission" date="2022-11" db="EMBL/GenBank/DDBJ databases">
        <authorList>
            <person name="Petersen C."/>
        </authorList>
    </citation>
    <scope>NUCLEOTIDE SEQUENCE</scope>
    <source>
        <strain evidence="4">IBT 21917</strain>
    </source>
</reference>
<organism evidence="4 5">
    <name type="scientific">Penicillium capsulatum</name>
    <dbReference type="NCBI Taxonomy" id="69766"/>
    <lineage>
        <taxon>Eukaryota</taxon>
        <taxon>Fungi</taxon>
        <taxon>Dikarya</taxon>
        <taxon>Ascomycota</taxon>
        <taxon>Pezizomycotina</taxon>
        <taxon>Eurotiomycetes</taxon>
        <taxon>Eurotiomycetidae</taxon>
        <taxon>Eurotiales</taxon>
        <taxon>Aspergillaceae</taxon>
        <taxon>Penicillium</taxon>
    </lineage>
</organism>
<accession>A0A9W9LGB3</accession>
<evidence type="ECO:0000256" key="1">
    <source>
        <dbReference type="SAM" id="SignalP"/>
    </source>
</evidence>
<dbReference type="Pfam" id="PF00144">
    <property type="entry name" value="Beta-lactamase"/>
    <property type="match status" value="1"/>
</dbReference>
<evidence type="ECO:0008006" key="6">
    <source>
        <dbReference type="Google" id="ProtNLM"/>
    </source>
</evidence>
<dbReference type="Proteomes" id="UP001146351">
    <property type="component" value="Unassembled WGS sequence"/>
</dbReference>
<proteinExistence type="predicted"/>
<dbReference type="OrthoDB" id="10250282at2759"/>
<dbReference type="Pfam" id="PF26335">
    <property type="entry name" value="ARB_00930_C"/>
    <property type="match status" value="1"/>
</dbReference>
<name>A0A9W9LGB3_9EURO</name>